<comment type="caution">
    <text evidence="1">The sequence shown here is derived from an EMBL/GenBank/DDBJ whole genome shotgun (WGS) entry which is preliminary data.</text>
</comment>
<evidence type="ECO:0000313" key="1">
    <source>
        <dbReference type="EMBL" id="EFP97254.1"/>
    </source>
</evidence>
<organism evidence="1 2">
    <name type="scientific">Vibrio caribbeanicus ATCC BAA-2122</name>
    <dbReference type="NCBI Taxonomy" id="796620"/>
    <lineage>
        <taxon>Bacteria</taxon>
        <taxon>Pseudomonadati</taxon>
        <taxon>Pseudomonadota</taxon>
        <taxon>Gammaproteobacteria</taxon>
        <taxon>Vibrionales</taxon>
        <taxon>Vibrionaceae</taxon>
        <taxon>Vibrio</taxon>
    </lineage>
</organism>
<name>E3BI53_9VIBR</name>
<dbReference type="EMBL" id="AEIU01000060">
    <property type="protein sequence ID" value="EFP97254.1"/>
    <property type="molecule type" value="Genomic_DNA"/>
</dbReference>
<sequence>MQVNERAYTEISALLNEHNDQYDWLITEPTELDDIDLLLYQEVLDHDLTQV</sequence>
<evidence type="ECO:0000313" key="2">
    <source>
        <dbReference type="Proteomes" id="UP000002943"/>
    </source>
</evidence>
<dbReference type="RefSeq" id="WP_009600684.1">
    <property type="nucleotide sequence ID" value="NZ_AEIU01000060.1"/>
</dbReference>
<protein>
    <submittedName>
        <fullName evidence="1">Uncharacterized protein</fullName>
    </submittedName>
</protein>
<dbReference type="Proteomes" id="UP000002943">
    <property type="component" value="Unassembled WGS sequence"/>
</dbReference>
<reference evidence="1 2" key="1">
    <citation type="journal article" date="2012" name="Int. J. Syst. Evol. Microbiol.">
        <title>Vibrio caribbeanicus sp. nov., isolated from the marine sponge Scleritoderma cyanea.</title>
        <authorList>
            <person name="Hoffmann M."/>
            <person name="Monday S.R."/>
            <person name="Allard M.W."/>
            <person name="Strain E.A."/>
            <person name="Whittaker P."/>
            <person name="Naum M."/>
            <person name="McCarthy P.J."/>
            <person name="Lopez J.V."/>
            <person name="Fischer M."/>
            <person name="Brown E.W."/>
        </authorList>
    </citation>
    <scope>NUCLEOTIDE SEQUENCE [LARGE SCALE GENOMIC DNA]</scope>
    <source>
        <strain evidence="1 2">ATCC BAA-2122</strain>
    </source>
</reference>
<accession>E3BI53</accession>
<proteinExistence type="predicted"/>
<dbReference type="AlphaFoldDB" id="E3BI53"/>
<gene>
    <name evidence="1" type="ORF">VIBC2010_09477</name>
</gene>
<keyword evidence="2" id="KW-1185">Reference proteome</keyword>